<dbReference type="EMBL" id="BTSX01000006">
    <property type="protein sequence ID" value="GMT03814.1"/>
    <property type="molecule type" value="Genomic_DNA"/>
</dbReference>
<reference evidence="2" key="1">
    <citation type="submission" date="2023-10" db="EMBL/GenBank/DDBJ databases">
        <title>Genome assembly of Pristionchus species.</title>
        <authorList>
            <person name="Yoshida K."/>
            <person name="Sommer R.J."/>
        </authorList>
    </citation>
    <scope>NUCLEOTIDE SEQUENCE</scope>
    <source>
        <strain evidence="2">RS0144</strain>
    </source>
</reference>
<organism evidence="2 3">
    <name type="scientific">Pristionchus entomophagus</name>
    <dbReference type="NCBI Taxonomy" id="358040"/>
    <lineage>
        <taxon>Eukaryota</taxon>
        <taxon>Metazoa</taxon>
        <taxon>Ecdysozoa</taxon>
        <taxon>Nematoda</taxon>
        <taxon>Chromadorea</taxon>
        <taxon>Rhabditida</taxon>
        <taxon>Rhabditina</taxon>
        <taxon>Diplogasteromorpha</taxon>
        <taxon>Diplogasteroidea</taxon>
        <taxon>Neodiplogasteridae</taxon>
        <taxon>Pristionchus</taxon>
    </lineage>
</organism>
<feature type="non-terminal residue" evidence="2">
    <location>
        <position position="1"/>
    </location>
</feature>
<sequence>SSFPWAIRTGTTRDRSGRCGQPARRLDASARDPFLVSFIALFPVHGEGSRQARSRLCIPRLLKYFS</sequence>
<keyword evidence="3" id="KW-1185">Reference proteome</keyword>
<gene>
    <name evidence="2" type="ORF">PENTCL1PPCAC_25988</name>
</gene>
<evidence type="ECO:0000256" key="1">
    <source>
        <dbReference type="SAM" id="MobiDB-lite"/>
    </source>
</evidence>
<comment type="caution">
    <text evidence="2">The sequence shown here is derived from an EMBL/GenBank/DDBJ whole genome shotgun (WGS) entry which is preliminary data.</text>
</comment>
<evidence type="ECO:0000313" key="2">
    <source>
        <dbReference type="EMBL" id="GMT03814.1"/>
    </source>
</evidence>
<name>A0AAV5UAA9_9BILA</name>
<protein>
    <submittedName>
        <fullName evidence="2">Uncharacterized protein</fullName>
    </submittedName>
</protein>
<feature type="non-terminal residue" evidence="2">
    <location>
        <position position="66"/>
    </location>
</feature>
<feature type="region of interest" description="Disordered" evidence="1">
    <location>
        <begin position="1"/>
        <end position="23"/>
    </location>
</feature>
<dbReference type="AlphaFoldDB" id="A0AAV5UAA9"/>
<accession>A0AAV5UAA9</accession>
<dbReference type="Proteomes" id="UP001432027">
    <property type="component" value="Unassembled WGS sequence"/>
</dbReference>
<evidence type="ECO:0000313" key="3">
    <source>
        <dbReference type="Proteomes" id="UP001432027"/>
    </source>
</evidence>
<proteinExistence type="predicted"/>